<dbReference type="PROSITE" id="PS52016">
    <property type="entry name" value="TONB_DEPENDENT_REC_3"/>
    <property type="match status" value="1"/>
</dbReference>
<proteinExistence type="predicted"/>
<dbReference type="Gene3D" id="2.40.170.20">
    <property type="entry name" value="TonB-dependent receptor, beta-barrel domain"/>
    <property type="match status" value="1"/>
</dbReference>
<dbReference type="EMBL" id="LAZR01001512">
    <property type="protein sequence ID" value="KKN43424.1"/>
    <property type="molecule type" value="Genomic_DNA"/>
</dbReference>
<dbReference type="AlphaFoldDB" id="A0A0F9QLV0"/>
<comment type="caution">
    <text evidence="7">The sequence shown here is derived from an EMBL/GenBank/DDBJ whole genome shotgun (WGS) entry which is preliminary data.</text>
</comment>
<evidence type="ECO:0000256" key="4">
    <source>
        <dbReference type="ARBA" id="ARBA00023136"/>
    </source>
</evidence>
<evidence type="ECO:0000256" key="5">
    <source>
        <dbReference type="ARBA" id="ARBA00023237"/>
    </source>
</evidence>
<evidence type="ECO:0000259" key="6">
    <source>
        <dbReference type="Pfam" id="PF07715"/>
    </source>
</evidence>
<evidence type="ECO:0000256" key="1">
    <source>
        <dbReference type="ARBA" id="ARBA00004571"/>
    </source>
</evidence>
<evidence type="ECO:0000313" key="7">
    <source>
        <dbReference type="EMBL" id="KKN43424.1"/>
    </source>
</evidence>
<gene>
    <name evidence="7" type="ORF">LCGC14_0703310</name>
</gene>
<dbReference type="GO" id="GO:0009279">
    <property type="term" value="C:cell outer membrane"/>
    <property type="evidence" value="ECO:0007669"/>
    <property type="project" value="UniProtKB-SubCell"/>
</dbReference>
<dbReference type="InterPro" id="IPR039426">
    <property type="entry name" value="TonB-dep_rcpt-like"/>
</dbReference>
<dbReference type="Pfam" id="PF07715">
    <property type="entry name" value="Plug"/>
    <property type="match status" value="1"/>
</dbReference>
<dbReference type="SUPFAM" id="SSF49464">
    <property type="entry name" value="Carboxypeptidase regulatory domain-like"/>
    <property type="match status" value="1"/>
</dbReference>
<dbReference type="SUPFAM" id="SSF56935">
    <property type="entry name" value="Porins"/>
    <property type="match status" value="1"/>
</dbReference>
<dbReference type="InterPro" id="IPR036942">
    <property type="entry name" value="Beta-barrel_TonB_sf"/>
</dbReference>
<name>A0A0F9QLV0_9ZZZZ</name>
<dbReference type="Gene3D" id="2.60.40.1120">
    <property type="entry name" value="Carboxypeptidase-like, regulatory domain"/>
    <property type="match status" value="1"/>
</dbReference>
<organism evidence="7">
    <name type="scientific">marine sediment metagenome</name>
    <dbReference type="NCBI Taxonomy" id="412755"/>
    <lineage>
        <taxon>unclassified sequences</taxon>
        <taxon>metagenomes</taxon>
        <taxon>ecological metagenomes</taxon>
    </lineage>
</organism>
<keyword evidence="3" id="KW-0812">Transmembrane</keyword>
<evidence type="ECO:0000256" key="2">
    <source>
        <dbReference type="ARBA" id="ARBA00022448"/>
    </source>
</evidence>
<reference evidence="7" key="1">
    <citation type="journal article" date="2015" name="Nature">
        <title>Complex archaea that bridge the gap between prokaryotes and eukaryotes.</title>
        <authorList>
            <person name="Spang A."/>
            <person name="Saw J.H."/>
            <person name="Jorgensen S.L."/>
            <person name="Zaremba-Niedzwiedzka K."/>
            <person name="Martijn J."/>
            <person name="Lind A.E."/>
            <person name="van Eijk R."/>
            <person name="Schleper C."/>
            <person name="Guy L."/>
            <person name="Ettema T.J."/>
        </authorList>
    </citation>
    <scope>NUCLEOTIDE SEQUENCE</scope>
</reference>
<dbReference type="InterPro" id="IPR008969">
    <property type="entry name" value="CarboxyPept-like_regulatory"/>
</dbReference>
<comment type="subcellular location">
    <subcellularLocation>
        <location evidence="1">Cell outer membrane</location>
        <topology evidence="1">Multi-pass membrane protein</topology>
    </subcellularLocation>
</comment>
<dbReference type="InterPro" id="IPR037066">
    <property type="entry name" value="Plug_dom_sf"/>
</dbReference>
<keyword evidence="2" id="KW-0813">Transport</keyword>
<sequence>MAKTLRKCTYSLLCLVFFLIAKNTHAQEVETSISLVSYLQELERNFDIKFSYADDNIRTIRISLPKTEGLENILKNIQWQTKLQIQRLNNRYYTLTQRASLDICGTILDNFEQNTVPGASIEVLGTETAVITDSEGHFAIRNVPRTAKIQIKHLGYKSLFIDAGALAETQPCKTYLLDQFYQELEEVVVIELLTKGLVKQIDGSIEMNSERLGILPGLIEPDVLQTVQALPGIESIDETVSNINIRGGTNDQNLVLWNGIKMYQSGHFFGLISAFNPYLSDKVILTKNGTSAQYGEGVSGIIDIRTKDSISDQMFGGAGINLIGGDVYGQIPISDKLAVQVSARRSLTDVLNTPTYKKFFTRVFEDSEVNRDGNFYFYDFTGKLLYDINKNQRARLSFISINNLLEYSEEEMDSGKRTRSDLDQSNLSFGGSLHSSWNNKFSSFLNMYHTRYDLEARNTSSNAKQTLFQNNQVQESAVKLNTQYTLSNHFTWLNGYQYSETAITNATDVTQPPFQSNVKNIIRGQALYSEISYTSNDQKLFVRGGVRLNQLENPDTFKEVLAEPRLSLNYAITRELTFQLLGEFKSQATNQIIDLEQNFLGIEKRRWIVSDRDNLPITKSKQAAIGFNYEYENLYIGVEGFYKIVNGISTTTQGFQNQNQFNGEIGKYEIRGVEVLVNKKMDAYSIWASYGYNLNTYHFPDIVPQEFPNNFDIRHTGTLAGSYTFDHLKLSLGLNYHTGKPVTEPQADEPIDDTFFPFRINYQSPNTNRLPEYVRADASAIYDFDIGTGVKGSAGLSVLNVTDRKNILNAYYRLNDGNEIEKVENVSLGFTPNVSFRVKF</sequence>
<keyword evidence="4" id="KW-0472">Membrane</keyword>
<feature type="domain" description="TonB-dependent receptor plug" evidence="6">
    <location>
        <begin position="223"/>
        <end position="299"/>
    </location>
</feature>
<dbReference type="InterPro" id="IPR012910">
    <property type="entry name" value="Plug_dom"/>
</dbReference>
<dbReference type="Pfam" id="PF13715">
    <property type="entry name" value="CarbopepD_reg_2"/>
    <property type="match status" value="1"/>
</dbReference>
<evidence type="ECO:0000256" key="3">
    <source>
        <dbReference type="ARBA" id="ARBA00022692"/>
    </source>
</evidence>
<dbReference type="Gene3D" id="2.170.130.10">
    <property type="entry name" value="TonB-dependent receptor, plug domain"/>
    <property type="match status" value="1"/>
</dbReference>
<keyword evidence="5" id="KW-0998">Cell outer membrane</keyword>
<protein>
    <recommendedName>
        <fullName evidence="6">TonB-dependent receptor plug domain-containing protein</fullName>
    </recommendedName>
</protein>
<accession>A0A0F9QLV0</accession>